<dbReference type="GO" id="GO:0042383">
    <property type="term" value="C:sarcolemma"/>
    <property type="evidence" value="ECO:0007669"/>
    <property type="project" value="UniProtKB-SubCell"/>
</dbReference>
<name>A0AAD8Z4L6_9TELE</name>
<evidence type="ECO:0000256" key="4">
    <source>
        <dbReference type="ARBA" id="ARBA00022475"/>
    </source>
</evidence>
<keyword evidence="10" id="KW-0472">Membrane</keyword>
<dbReference type="AlphaFoldDB" id="A0AAD8Z4L6"/>
<dbReference type="PANTHER" id="PTHR15135:SF3">
    <property type="entry name" value="SH3 AND CYSTEINE-RICH DOMAIN-CONTAINING PROTEIN"/>
    <property type="match status" value="1"/>
</dbReference>
<evidence type="ECO:0000256" key="5">
    <source>
        <dbReference type="ARBA" id="ARBA00022490"/>
    </source>
</evidence>
<feature type="domain" description="Phorbol-ester/DAG-type" evidence="14">
    <location>
        <begin position="131"/>
        <end position="257"/>
    </location>
</feature>
<keyword evidence="5" id="KW-0963">Cytoplasm</keyword>
<sequence length="525" mass="57849">MIPPASAAQSGDCPGRADVGEQAHLAQDSTSQHESKLQKLKRSLSFKTKSLRSKSADNFFQRPSSDAKLRAELLSEVSGSTGHLSAVGVSLTAPPCVAASPPTPPPPVPCGGVPLTICSPSRAPRPTDPTAHTFLEHTFKKPHFCDVCNHMIVARGMGLDSRLRRGYGRMAFQNHWTRLSMPSHQAYVDYGRKPTPRRGGKVIHKVIVSNDIVHDECSCQGGAGKVFGPNAKLGLRCKACKRGIHHKCLDGVGQQRCMGKLKSTAGCVCVCVLTSGLCVQTSDLAQVPEEAAAHTSHAELTRKHSDNVFTSLENGTENFTVEEKKPENTPVSAPLLFLTFQPERVFQALAHHPCWAVMENYQRQEAEFQRLRSKRMNSTPPCLNHTTNREEVELLPHTCSPETPKDLLQLNTCVALYRFNPQDNQDLEMRPGDRIIVADDSNEDWWKGVIDDRIGFFPSSFAHQVKPGDRVFRCNRTFIGCKEQGQITLKEGQICVSCVDEHNGFIRVASGKKRGFVPCDVLENV</sequence>
<keyword evidence="3 11" id="KW-0728">SH3 domain</keyword>
<dbReference type="SUPFAM" id="SSF50044">
    <property type="entry name" value="SH3-domain"/>
    <property type="match status" value="1"/>
</dbReference>
<evidence type="ECO:0000313" key="15">
    <source>
        <dbReference type="EMBL" id="KAK1793048.1"/>
    </source>
</evidence>
<evidence type="ECO:0000259" key="14">
    <source>
        <dbReference type="PROSITE" id="PS50081"/>
    </source>
</evidence>
<dbReference type="GO" id="GO:0008270">
    <property type="term" value="F:zinc ion binding"/>
    <property type="evidence" value="ECO:0007669"/>
    <property type="project" value="UniProtKB-KW"/>
</dbReference>
<dbReference type="Gene3D" id="3.30.60.20">
    <property type="match status" value="1"/>
</dbReference>
<evidence type="ECO:0000256" key="8">
    <source>
        <dbReference type="ARBA" id="ARBA00022771"/>
    </source>
</evidence>
<evidence type="ECO:0008006" key="17">
    <source>
        <dbReference type="Google" id="ProtNLM"/>
    </source>
</evidence>
<keyword evidence="4" id="KW-1003">Cell membrane</keyword>
<dbReference type="GO" id="GO:0003009">
    <property type="term" value="P:skeletal muscle contraction"/>
    <property type="evidence" value="ECO:0007669"/>
    <property type="project" value="TreeGrafter"/>
</dbReference>
<keyword evidence="7" id="KW-0677">Repeat</keyword>
<evidence type="ECO:0000256" key="9">
    <source>
        <dbReference type="ARBA" id="ARBA00022833"/>
    </source>
</evidence>
<keyword evidence="6" id="KW-0479">Metal-binding</keyword>
<gene>
    <name evidence="15" type="ORF">P4O66_011394</name>
</gene>
<dbReference type="PROSITE" id="PS50002">
    <property type="entry name" value="SH3"/>
    <property type="match status" value="1"/>
</dbReference>
<evidence type="ECO:0000256" key="10">
    <source>
        <dbReference type="ARBA" id="ARBA00023136"/>
    </source>
</evidence>
<dbReference type="InterPro" id="IPR039688">
    <property type="entry name" value="STAC1/2/3"/>
</dbReference>
<dbReference type="InterPro" id="IPR001452">
    <property type="entry name" value="SH3_domain"/>
</dbReference>
<keyword evidence="8" id="KW-0863">Zinc-finger</keyword>
<dbReference type="InterPro" id="IPR002219">
    <property type="entry name" value="PKC_DAG/PE"/>
</dbReference>
<organism evidence="15 16">
    <name type="scientific">Electrophorus voltai</name>
    <dbReference type="NCBI Taxonomy" id="2609070"/>
    <lineage>
        <taxon>Eukaryota</taxon>
        <taxon>Metazoa</taxon>
        <taxon>Chordata</taxon>
        <taxon>Craniata</taxon>
        <taxon>Vertebrata</taxon>
        <taxon>Euteleostomi</taxon>
        <taxon>Actinopterygii</taxon>
        <taxon>Neopterygii</taxon>
        <taxon>Teleostei</taxon>
        <taxon>Ostariophysi</taxon>
        <taxon>Gymnotiformes</taxon>
        <taxon>Gymnotoidei</taxon>
        <taxon>Gymnotidae</taxon>
        <taxon>Electrophorus</taxon>
    </lineage>
</organism>
<dbReference type="InterPro" id="IPR046349">
    <property type="entry name" value="C1-like_sf"/>
</dbReference>
<feature type="region of interest" description="Disordered" evidence="12">
    <location>
        <begin position="1"/>
        <end position="20"/>
    </location>
</feature>
<dbReference type="PROSITE" id="PS50081">
    <property type="entry name" value="ZF_DAG_PE_2"/>
    <property type="match status" value="1"/>
</dbReference>
<evidence type="ECO:0000256" key="2">
    <source>
        <dbReference type="ARBA" id="ARBA00004496"/>
    </source>
</evidence>
<dbReference type="SMART" id="SM00326">
    <property type="entry name" value="SH3"/>
    <property type="match status" value="1"/>
</dbReference>
<evidence type="ECO:0000256" key="12">
    <source>
        <dbReference type="SAM" id="MobiDB-lite"/>
    </source>
</evidence>
<evidence type="ECO:0000259" key="13">
    <source>
        <dbReference type="PROSITE" id="PS50002"/>
    </source>
</evidence>
<comment type="caution">
    <text evidence="15">The sequence shown here is derived from an EMBL/GenBank/DDBJ whole genome shotgun (WGS) entry which is preliminary data.</text>
</comment>
<reference evidence="15" key="1">
    <citation type="submission" date="2023-03" db="EMBL/GenBank/DDBJ databases">
        <title>Electrophorus voltai genome.</title>
        <authorList>
            <person name="Bian C."/>
        </authorList>
    </citation>
    <scope>NUCLEOTIDE SEQUENCE</scope>
    <source>
        <strain evidence="15">CB-2022</strain>
        <tissue evidence="15">Muscle</tissue>
    </source>
</reference>
<comment type="subcellular location">
    <subcellularLocation>
        <location evidence="1">Cell membrane</location>
        <location evidence="1">Sarcolemma</location>
        <topology evidence="1">Peripheral membrane protein</topology>
        <orientation evidence="1">Cytoplasmic side</orientation>
    </subcellularLocation>
    <subcellularLocation>
        <location evidence="2">Cytoplasm</location>
    </subcellularLocation>
</comment>
<accession>A0AAD8Z4L6</accession>
<evidence type="ECO:0000256" key="3">
    <source>
        <dbReference type="ARBA" id="ARBA00022443"/>
    </source>
</evidence>
<evidence type="ECO:0000256" key="6">
    <source>
        <dbReference type="ARBA" id="ARBA00022723"/>
    </source>
</evidence>
<evidence type="ECO:0000256" key="1">
    <source>
        <dbReference type="ARBA" id="ARBA00004278"/>
    </source>
</evidence>
<evidence type="ECO:0000256" key="7">
    <source>
        <dbReference type="ARBA" id="ARBA00022737"/>
    </source>
</evidence>
<dbReference type="Proteomes" id="UP001239994">
    <property type="component" value="Unassembled WGS sequence"/>
</dbReference>
<keyword evidence="16" id="KW-1185">Reference proteome</keyword>
<dbReference type="Pfam" id="PF07653">
    <property type="entry name" value="SH3_2"/>
    <property type="match status" value="1"/>
</dbReference>
<dbReference type="GO" id="GO:0044325">
    <property type="term" value="F:transmembrane transporter binding"/>
    <property type="evidence" value="ECO:0007669"/>
    <property type="project" value="TreeGrafter"/>
</dbReference>
<dbReference type="GO" id="GO:1903078">
    <property type="term" value="P:positive regulation of protein localization to plasma membrane"/>
    <property type="evidence" value="ECO:0007669"/>
    <property type="project" value="TreeGrafter"/>
</dbReference>
<proteinExistence type="predicted"/>
<dbReference type="Pfam" id="PF00018">
    <property type="entry name" value="SH3_1"/>
    <property type="match status" value="1"/>
</dbReference>
<dbReference type="PANTHER" id="PTHR15135">
    <property type="entry name" value="STAC"/>
    <property type="match status" value="1"/>
</dbReference>
<feature type="domain" description="SH3" evidence="13">
    <location>
        <begin position="408"/>
        <end position="467"/>
    </location>
</feature>
<dbReference type="InterPro" id="IPR036028">
    <property type="entry name" value="SH3-like_dom_sf"/>
</dbReference>
<dbReference type="SUPFAM" id="SSF57889">
    <property type="entry name" value="Cysteine-rich domain"/>
    <property type="match status" value="1"/>
</dbReference>
<evidence type="ECO:0000256" key="11">
    <source>
        <dbReference type="PROSITE-ProRule" id="PRU00192"/>
    </source>
</evidence>
<dbReference type="Gene3D" id="2.30.30.40">
    <property type="entry name" value="SH3 Domains"/>
    <property type="match status" value="1"/>
</dbReference>
<evidence type="ECO:0000313" key="16">
    <source>
        <dbReference type="Proteomes" id="UP001239994"/>
    </source>
</evidence>
<dbReference type="EMBL" id="JAROKS010000018">
    <property type="protein sequence ID" value="KAK1793048.1"/>
    <property type="molecule type" value="Genomic_DNA"/>
</dbReference>
<protein>
    <recommendedName>
        <fullName evidence="17">SH3 and cysteine rich domain</fullName>
    </recommendedName>
</protein>
<dbReference type="GO" id="GO:0005737">
    <property type="term" value="C:cytoplasm"/>
    <property type="evidence" value="ECO:0007669"/>
    <property type="project" value="UniProtKB-SubCell"/>
</dbReference>
<keyword evidence="9" id="KW-0862">Zinc</keyword>